<sequence length="464" mass="50463">MKARNVVFSITVLLLLSLAACKKTGFTDSPNAFVFTSADTVHFDTVFTSVGSVTQSFKIFNANDQKLRISNIVLAGGSASFFHMNVDGTAGNAFTDIEIAPNDSIYVFVAITIDPNNSTNPFIIQDSIKIEYNGKETFVQLDAYGQNAVFLNNAVVTKDTTWKNTLPVVLKGILTVSPAATLTIEKGSRIYCHAGAGIMVDGTLTAVGEKYDSTQIIFRNDRLDEYYRDLPGSWQGITFNNSSINNELAFVSLLNATNALVLKNPALNDNPKLVMEQCIVDNASGTGIFAAFSSLRAVNCLLSNCGQNIQIAAGGRYNFDHCTVASYSNSFLSHQLPVLALTDYDDNDQIFPLQALFTNCIFYGGEGFVTDEISTVQKGNSTFETTFENVLYKGNQPANATFTSSIQNEDPAFLAIDAFNNRFDFHLQEFSPCINAGMQTGTTIDLDGKERGNDPDIGCYESGL</sequence>
<proteinExistence type="predicted"/>
<comment type="caution">
    <text evidence="2">The sequence shown here is derived from an EMBL/GenBank/DDBJ whole genome shotgun (WGS) entry which is preliminary data.</text>
</comment>
<evidence type="ECO:0000313" key="3">
    <source>
        <dbReference type="Proteomes" id="UP000628448"/>
    </source>
</evidence>
<dbReference type="InterPro" id="IPR011050">
    <property type="entry name" value="Pectin_lyase_fold/virulence"/>
</dbReference>
<keyword evidence="1" id="KW-0732">Signal</keyword>
<dbReference type="NCBIfam" id="NF041518">
    <property type="entry name" value="choice_anch_Q"/>
    <property type="match status" value="1"/>
</dbReference>
<gene>
    <name evidence="2" type="ORF">I5907_20330</name>
</gene>
<evidence type="ECO:0008006" key="4">
    <source>
        <dbReference type="Google" id="ProtNLM"/>
    </source>
</evidence>
<reference evidence="2" key="1">
    <citation type="submission" date="2020-11" db="EMBL/GenBank/DDBJ databases">
        <title>Bacterial whole genome sequence for Panacibacter sp. DH6.</title>
        <authorList>
            <person name="Le V."/>
            <person name="Ko S."/>
            <person name="Ahn C.-Y."/>
            <person name="Oh H.-M."/>
        </authorList>
    </citation>
    <scope>NUCLEOTIDE SEQUENCE</scope>
    <source>
        <strain evidence="2">DH6</strain>
    </source>
</reference>
<dbReference type="SUPFAM" id="SSF51126">
    <property type="entry name" value="Pectin lyase-like"/>
    <property type="match status" value="1"/>
</dbReference>
<keyword evidence="3" id="KW-1185">Reference proteome</keyword>
<organism evidence="2 3">
    <name type="scientific">Panacibacter microcysteis</name>
    <dbReference type="NCBI Taxonomy" id="2793269"/>
    <lineage>
        <taxon>Bacteria</taxon>
        <taxon>Pseudomonadati</taxon>
        <taxon>Bacteroidota</taxon>
        <taxon>Chitinophagia</taxon>
        <taxon>Chitinophagales</taxon>
        <taxon>Chitinophagaceae</taxon>
        <taxon>Panacibacter</taxon>
    </lineage>
</organism>
<dbReference type="PROSITE" id="PS51257">
    <property type="entry name" value="PROKAR_LIPOPROTEIN"/>
    <property type="match status" value="1"/>
</dbReference>
<evidence type="ECO:0000313" key="2">
    <source>
        <dbReference type="EMBL" id="MBG9378592.1"/>
    </source>
</evidence>
<dbReference type="EMBL" id="JADWYR010000003">
    <property type="protein sequence ID" value="MBG9378592.1"/>
    <property type="molecule type" value="Genomic_DNA"/>
</dbReference>
<feature type="signal peptide" evidence="1">
    <location>
        <begin position="1"/>
        <end position="19"/>
    </location>
</feature>
<accession>A0A931MDH9</accession>
<dbReference type="Proteomes" id="UP000628448">
    <property type="component" value="Unassembled WGS sequence"/>
</dbReference>
<feature type="chain" id="PRO_5037783654" description="Right-handed parallel beta-helix repeat-containing protein" evidence="1">
    <location>
        <begin position="20"/>
        <end position="464"/>
    </location>
</feature>
<name>A0A931MDH9_9BACT</name>
<protein>
    <recommendedName>
        <fullName evidence="4">Right-handed parallel beta-helix repeat-containing protein</fullName>
    </recommendedName>
</protein>
<evidence type="ECO:0000256" key="1">
    <source>
        <dbReference type="SAM" id="SignalP"/>
    </source>
</evidence>
<dbReference type="InterPro" id="IPR059226">
    <property type="entry name" value="Choice_anch_Q_dom"/>
</dbReference>
<dbReference type="AlphaFoldDB" id="A0A931MDH9"/>